<name>A0A699I1S2_TANCI</name>
<sequence length="96" mass="10796">MSNKKTTQSNPLTPEKPTESIFQQPYTTTNYGSQTHMGGSSLGQQTHQPMSPNSSSPMVDDFVDEHEIADEYLTDGNLTEKEQQQLLLDEKALRKH</sequence>
<proteinExistence type="predicted"/>
<feature type="compositionally biased region" description="Polar residues" evidence="1">
    <location>
        <begin position="1"/>
        <end position="12"/>
    </location>
</feature>
<comment type="caution">
    <text evidence="2">The sequence shown here is derived from an EMBL/GenBank/DDBJ whole genome shotgun (WGS) entry which is preliminary data.</text>
</comment>
<accession>A0A699I1S2</accession>
<feature type="region of interest" description="Disordered" evidence="1">
    <location>
        <begin position="1"/>
        <end position="64"/>
    </location>
</feature>
<protein>
    <submittedName>
        <fullName evidence="2">Uncharacterized protein</fullName>
    </submittedName>
</protein>
<reference evidence="2" key="1">
    <citation type="journal article" date="2019" name="Sci. Rep.">
        <title>Draft genome of Tanacetum cinerariifolium, the natural source of mosquito coil.</title>
        <authorList>
            <person name="Yamashiro T."/>
            <person name="Shiraishi A."/>
            <person name="Satake H."/>
            <person name="Nakayama K."/>
        </authorList>
    </citation>
    <scope>NUCLEOTIDE SEQUENCE</scope>
</reference>
<dbReference type="AlphaFoldDB" id="A0A699I1S2"/>
<evidence type="ECO:0000313" key="2">
    <source>
        <dbReference type="EMBL" id="GEZ10156.1"/>
    </source>
</evidence>
<gene>
    <name evidence="2" type="ORF">Tci_482129</name>
</gene>
<dbReference type="EMBL" id="BKCJ010240943">
    <property type="protein sequence ID" value="GEZ10156.1"/>
    <property type="molecule type" value="Genomic_DNA"/>
</dbReference>
<evidence type="ECO:0000256" key="1">
    <source>
        <dbReference type="SAM" id="MobiDB-lite"/>
    </source>
</evidence>
<feature type="compositionally biased region" description="Polar residues" evidence="1">
    <location>
        <begin position="20"/>
        <end position="57"/>
    </location>
</feature>
<organism evidence="2">
    <name type="scientific">Tanacetum cinerariifolium</name>
    <name type="common">Dalmatian daisy</name>
    <name type="synonym">Chrysanthemum cinerariifolium</name>
    <dbReference type="NCBI Taxonomy" id="118510"/>
    <lineage>
        <taxon>Eukaryota</taxon>
        <taxon>Viridiplantae</taxon>
        <taxon>Streptophyta</taxon>
        <taxon>Embryophyta</taxon>
        <taxon>Tracheophyta</taxon>
        <taxon>Spermatophyta</taxon>
        <taxon>Magnoliopsida</taxon>
        <taxon>eudicotyledons</taxon>
        <taxon>Gunneridae</taxon>
        <taxon>Pentapetalae</taxon>
        <taxon>asterids</taxon>
        <taxon>campanulids</taxon>
        <taxon>Asterales</taxon>
        <taxon>Asteraceae</taxon>
        <taxon>Asteroideae</taxon>
        <taxon>Anthemideae</taxon>
        <taxon>Anthemidinae</taxon>
        <taxon>Tanacetum</taxon>
    </lineage>
</organism>